<sequence>MQTSVRADDADADADAAAPVAPVARVAPVAATGALPGVPVRTGRGRRTAVLVGAVLLLLVAVALSLALGVRGVALRDTWQALVDPVAGNVDHDVIRGQRVPRTIIGVLAGAALGLAGGLAQAITRNPLADPGLLGLNAGASLGIVVAATAFGVVSPGGSVWFGFLGAALAAVLVFAIGHGRPVQLALAGATVSALMVPISNLLLFRDVDAFNQLRFWAVGALTGRDVDAIAGLWPFLLVGALIALFVAHRLNGLALGDDVAAALGQSVGTTRLLAGIAIVALAGAATALAGPIALVGLVVPHAARRLVGQDYRWVVPLCALLGPILLVTADIIGRLVRQDELEAGVVAALIGAPVLVAVARGRRVAGL</sequence>
<evidence type="ECO:0000256" key="2">
    <source>
        <dbReference type="ARBA" id="ARBA00007935"/>
    </source>
</evidence>
<dbReference type="HOGENOM" id="CLU_013016_1_0_11"/>
<dbReference type="GeneID" id="96610418"/>
<dbReference type="AlphaFoldDB" id="A0A0A1DX18"/>
<dbReference type="eggNOG" id="COG0609">
    <property type="taxonomic scope" value="Bacteria"/>
</dbReference>
<keyword evidence="5" id="KW-0812">Transmembrane</keyword>
<dbReference type="PANTHER" id="PTHR30472:SF1">
    <property type="entry name" value="FE(3+) DICITRATE TRANSPORT SYSTEM PERMEASE PROTEIN FECC-RELATED"/>
    <property type="match status" value="1"/>
</dbReference>
<dbReference type="Gene3D" id="1.10.3470.10">
    <property type="entry name" value="ABC transporter involved in vitamin B12 uptake, BtuC"/>
    <property type="match status" value="1"/>
</dbReference>
<keyword evidence="6" id="KW-1133">Transmembrane helix</keyword>
<dbReference type="PANTHER" id="PTHR30472">
    <property type="entry name" value="FERRIC ENTEROBACTIN TRANSPORT SYSTEM PERMEASE PROTEIN"/>
    <property type="match status" value="1"/>
</dbReference>
<reference evidence="8 9" key="1">
    <citation type="journal article" date="2015" name="Genome Announc.">
        <title>Complete Genome Sequence of Steroid-Transforming Nocardioides simplex VKM Ac-2033D.</title>
        <authorList>
            <person name="Shtratnikova V.Y."/>
            <person name="Schelkunov M.I."/>
            <person name="Pekov Y.A."/>
            <person name="Fokina V.V."/>
            <person name="Logacheva M.D."/>
            <person name="Sokolov S.L."/>
            <person name="Bragin E.Y."/>
            <person name="Ashapkin V.V."/>
            <person name="Donova M.V."/>
        </authorList>
    </citation>
    <scope>NUCLEOTIDE SEQUENCE [LARGE SCALE GENOMIC DNA]</scope>
    <source>
        <strain evidence="8 9">VKM Ac-2033D</strain>
    </source>
</reference>
<keyword evidence="9" id="KW-1185">Reference proteome</keyword>
<keyword evidence="4" id="KW-1003">Cell membrane</keyword>
<evidence type="ECO:0000256" key="5">
    <source>
        <dbReference type="ARBA" id="ARBA00022692"/>
    </source>
</evidence>
<dbReference type="GO" id="GO:0022857">
    <property type="term" value="F:transmembrane transporter activity"/>
    <property type="evidence" value="ECO:0007669"/>
    <property type="project" value="InterPro"/>
</dbReference>
<dbReference type="SUPFAM" id="SSF81345">
    <property type="entry name" value="ABC transporter involved in vitamin B12 uptake, BtuC"/>
    <property type="match status" value="1"/>
</dbReference>
<dbReference type="STRING" id="2045.KR76_16420"/>
<organism evidence="8 9">
    <name type="scientific">Nocardioides simplex</name>
    <name type="common">Arthrobacter simplex</name>
    <dbReference type="NCBI Taxonomy" id="2045"/>
    <lineage>
        <taxon>Bacteria</taxon>
        <taxon>Bacillati</taxon>
        <taxon>Actinomycetota</taxon>
        <taxon>Actinomycetes</taxon>
        <taxon>Propionibacteriales</taxon>
        <taxon>Nocardioidaceae</taxon>
        <taxon>Pimelobacter</taxon>
    </lineage>
</organism>
<dbReference type="RefSeq" id="WP_082003695.1">
    <property type="nucleotide sequence ID" value="NZ_BJMC01000027.1"/>
</dbReference>
<evidence type="ECO:0000256" key="7">
    <source>
        <dbReference type="ARBA" id="ARBA00023136"/>
    </source>
</evidence>
<protein>
    <submittedName>
        <fullName evidence="8">ABC-type Fe3+-siderophore transport system, permease component</fullName>
    </submittedName>
</protein>
<evidence type="ECO:0000313" key="8">
    <source>
        <dbReference type="EMBL" id="AIY19985.2"/>
    </source>
</evidence>
<dbReference type="Pfam" id="PF01032">
    <property type="entry name" value="FecCD"/>
    <property type="match status" value="1"/>
</dbReference>
<dbReference type="CDD" id="cd06550">
    <property type="entry name" value="TM_ABC_iron-siderophores_like"/>
    <property type="match status" value="1"/>
</dbReference>
<name>A0A0A1DX18_NOCSI</name>
<keyword evidence="7" id="KW-0472">Membrane</keyword>
<evidence type="ECO:0000256" key="3">
    <source>
        <dbReference type="ARBA" id="ARBA00022448"/>
    </source>
</evidence>
<dbReference type="InterPro" id="IPR000522">
    <property type="entry name" value="ABC_transptr_permease_BtuC"/>
</dbReference>
<dbReference type="Proteomes" id="UP000030300">
    <property type="component" value="Chromosome"/>
</dbReference>
<evidence type="ECO:0000256" key="6">
    <source>
        <dbReference type="ARBA" id="ARBA00022989"/>
    </source>
</evidence>
<evidence type="ECO:0000256" key="1">
    <source>
        <dbReference type="ARBA" id="ARBA00004651"/>
    </source>
</evidence>
<accession>A0A0A1DX18</accession>
<dbReference type="KEGG" id="psim:KR76_16420"/>
<dbReference type="GO" id="GO:0005886">
    <property type="term" value="C:plasma membrane"/>
    <property type="evidence" value="ECO:0007669"/>
    <property type="project" value="UniProtKB-SubCell"/>
</dbReference>
<proteinExistence type="inferred from homology"/>
<evidence type="ECO:0000256" key="4">
    <source>
        <dbReference type="ARBA" id="ARBA00022475"/>
    </source>
</evidence>
<dbReference type="InterPro" id="IPR037294">
    <property type="entry name" value="ABC_BtuC-like"/>
</dbReference>
<comment type="subcellular location">
    <subcellularLocation>
        <location evidence="1">Cell membrane</location>
        <topology evidence="1">Multi-pass membrane protein</topology>
    </subcellularLocation>
</comment>
<keyword evidence="3" id="KW-0813">Transport</keyword>
<dbReference type="GO" id="GO:0033214">
    <property type="term" value="P:siderophore-iron import into cell"/>
    <property type="evidence" value="ECO:0007669"/>
    <property type="project" value="TreeGrafter"/>
</dbReference>
<comment type="similarity">
    <text evidence="2">Belongs to the binding-protein-dependent transport system permease family. FecCD subfamily.</text>
</comment>
<dbReference type="EMBL" id="CP009896">
    <property type="protein sequence ID" value="AIY19985.2"/>
    <property type="molecule type" value="Genomic_DNA"/>
</dbReference>
<gene>
    <name evidence="8" type="ORF">KR76_16420</name>
</gene>
<evidence type="ECO:0000313" key="9">
    <source>
        <dbReference type="Proteomes" id="UP000030300"/>
    </source>
</evidence>
<dbReference type="OrthoDB" id="9782305at2"/>